<keyword evidence="4" id="KW-0148">Chlorophyll</keyword>
<sequence length="64" mass="7246">MWRIWFYFDIRRALVGLHVVLAVLAFTIHFILLSTDRYNWLENAPGTTAPAQAAIELSEAPTAS</sequence>
<keyword evidence="6 14" id="KW-0812">Transmembrane</keyword>
<evidence type="ECO:0000256" key="10">
    <source>
        <dbReference type="ARBA" id="ARBA00022989"/>
    </source>
</evidence>
<protein>
    <submittedName>
        <fullName evidence="16">Light-harvesting protein B-870 alpha chain</fullName>
    </submittedName>
</protein>
<evidence type="ECO:0000256" key="12">
    <source>
        <dbReference type="ARBA" id="ARBA00023136"/>
    </source>
</evidence>
<keyword evidence="5" id="KW-0042">Antenna complex</keyword>
<comment type="caution">
    <text evidence="16">The sequence shown here is derived from an EMBL/GenBank/DDBJ whole genome shotgun (WGS) entry which is preliminary data.</text>
</comment>
<dbReference type="OrthoDB" id="8564165at2"/>
<evidence type="ECO:0000256" key="14">
    <source>
        <dbReference type="SAM" id="Phobius"/>
    </source>
</evidence>
<evidence type="ECO:0000259" key="15">
    <source>
        <dbReference type="Pfam" id="PF00556"/>
    </source>
</evidence>
<evidence type="ECO:0000256" key="4">
    <source>
        <dbReference type="ARBA" id="ARBA00022494"/>
    </source>
</evidence>
<gene>
    <name evidence="16" type="ORF">EH32_13715</name>
</gene>
<dbReference type="GO" id="GO:0005886">
    <property type="term" value="C:plasma membrane"/>
    <property type="evidence" value="ECO:0007669"/>
    <property type="project" value="UniProtKB-SubCell"/>
</dbReference>
<dbReference type="Proteomes" id="UP000027866">
    <property type="component" value="Unassembled WGS sequence"/>
</dbReference>
<keyword evidence="13" id="KW-0437">Light-harvesting polypeptide</keyword>
<dbReference type="GO" id="GO:0019684">
    <property type="term" value="P:photosynthesis, light reaction"/>
    <property type="evidence" value="ECO:0007669"/>
    <property type="project" value="InterPro"/>
</dbReference>
<evidence type="ECO:0000256" key="8">
    <source>
        <dbReference type="ARBA" id="ARBA00022842"/>
    </source>
</evidence>
<dbReference type="PROSITE" id="PS00968">
    <property type="entry name" value="ANTENNA_COMP_ALPHA"/>
    <property type="match status" value="1"/>
</dbReference>
<dbReference type="AlphaFoldDB" id="A0A074MLV4"/>
<keyword evidence="3" id="KW-1003">Cell membrane</keyword>
<evidence type="ECO:0000256" key="1">
    <source>
        <dbReference type="ARBA" id="ARBA00002455"/>
    </source>
</evidence>
<dbReference type="InterPro" id="IPR018332">
    <property type="entry name" value="Antenna_alpha"/>
</dbReference>
<evidence type="ECO:0000256" key="13">
    <source>
        <dbReference type="ARBA" id="ARBA00023243"/>
    </source>
</evidence>
<dbReference type="Gene3D" id="4.10.220.20">
    <property type="entry name" value="Light-harvesting complex"/>
    <property type="match status" value="1"/>
</dbReference>
<evidence type="ECO:0000256" key="5">
    <source>
        <dbReference type="ARBA" id="ARBA00022549"/>
    </source>
</evidence>
<keyword evidence="10 14" id="KW-1133">Transmembrane helix</keyword>
<dbReference type="Pfam" id="PF00556">
    <property type="entry name" value="LHC"/>
    <property type="match status" value="1"/>
</dbReference>
<keyword evidence="11" id="KW-0157">Chromophore</keyword>
<comment type="subcellular location">
    <subcellularLocation>
        <location evidence="2">Cell inner membrane</location>
        <topology evidence="2">Single-pass type II membrane protein</topology>
    </subcellularLocation>
</comment>
<keyword evidence="12 14" id="KW-0472">Membrane</keyword>
<feature type="domain" description="Antenna complex alpha/beta subunit" evidence="15">
    <location>
        <begin position="1"/>
        <end position="41"/>
    </location>
</feature>
<evidence type="ECO:0000256" key="9">
    <source>
        <dbReference type="ARBA" id="ARBA00022956"/>
    </source>
</evidence>
<dbReference type="PATRIC" id="fig|39960.10.peg.922"/>
<reference evidence="16 17" key="1">
    <citation type="submission" date="2014-04" db="EMBL/GenBank/DDBJ databases">
        <title>A comprehensive comparison of genomes of Erythrobacter spp. Strains.</title>
        <authorList>
            <person name="Zheng Q."/>
        </authorList>
    </citation>
    <scope>NUCLEOTIDE SEQUENCE [LARGE SCALE GENOMIC DNA]</scope>
    <source>
        <strain evidence="16 17">DSM 8509</strain>
    </source>
</reference>
<keyword evidence="7" id="KW-0479">Metal-binding</keyword>
<dbReference type="SUPFAM" id="SSF56918">
    <property type="entry name" value="Light-harvesting complex subunits"/>
    <property type="match status" value="1"/>
</dbReference>
<evidence type="ECO:0000256" key="6">
    <source>
        <dbReference type="ARBA" id="ARBA00022692"/>
    </source>
</evidence>
<evidence type="ECO:0000313" key="16">
    <source>
        <dbReference type="EMBL" id="KEO92843.1"/>
    </source>
</evidence>
<dbReference type="InterPro" id="IPR035889">
    <property type="entry name" value="Light-harvesting_complex"/>
</dbReference>
<dbReference type="GO" id="GO:0019866">
    <property type="term" value="C:organelle inner membrane"/>
    <property type="evidence" value="ECO:0007669"/>
    <property type="project" value="InterPro"/>
</dbReference>
<accession>A0A074MLV4</accession>
<evidence type="ECO:0000256" key="7">
    <source>
        <dbReference type="ARBA" id="ARBA00022723"/>
    </source>
</evidence>
<comment type="function">
    <text evidence="1">Antenna complexes are light-harvesting systems, which transfer the excitation energy to the reaction centers.</text>
</comment>
<dbReference type="RefSeq" id="WP_034904388.1">
    <property type="nucleotide sequence ID" value="NZ_CP017057.1"/>
</dbReference>
<dbReference type="GO" id="GO:0046872">
    <property type="term" value="F:metal ion binding"/>
    <property type="evidence" value="ECO:0007669"/>
    <property type="project" value="UniProtKB-KW"/>
</dbReference>
<evidence type="ECO:0000256" key="3">
    <source>
        <dbReference type="ARBA" id="ARBA00022475"/>
    </source>
</evidence>
<proteinExistence type="predicted"/>
<dbReference type="KEGG" id="elq:Ga0102493_111834"/>
<evidence type="ECO:0000313" key="17">
    <source>
        <dbReference type="Proteomes" id="UP000027866"/>
    </source>
</evidence>
<organism evidence="16 17">
    <name type="scientific">Erythrobacter litoralis</name>
    <dbReference type="NCBI Taxonomy" id="39960"/>
    <lineage>
        <taxon>Bacteria</taxon>
        <taxon>Pseudomonadati</taxon>
        <taxon>Pseudomonadota</taxon>
        <taxon>Alphaproteobacteria</taxon>
        <taxon>Sphingomonadales</taxon>
        <taxon>Erythrobacteraceae</taxon>
        <taxon>Erythrobacter/Porphyrobacter group</taxon>
        <taxon>Erythrobacter</taxon>
    </lineage>
</organism>
<evidence type="ECO:0000256" key="11">
    <source>
        <dbReference type="ARBA" id="ARBA00022991"/>
    </source>
</evidence>
<dbReference type="InterPro" id="IPR000066">
    <property type="entry name" value="Antenna_a/b"/>
</dbReference>
<dbReference type="GO" id="GO:0042314">
    <property type="term" value="F:bacteriochlorophyll binding"/>
    <property type="evidence" value="ECO:0007669"/>
    <property type="project" value="UniProtKB-KW"/>
</dbReference>
<dbReference type="GO" id="GO:0030077">
    <property type="term" value="C:plasma membrane light-harvesting complex"/>
    <property type="evidence" value="ECO:0007669"/>
    <property type="project" value="InterPro"/>
</dbReference>
<keyword evidence="9" id="KW-0076">Bacteriochlorophyll</keyword>
<name>A0A074MLV4_9SPHN</name>
<dbReference type="NCBIfam" id="NF040861">
    <property type="entry name" value="pufA_517_ASD"/>
    <property type="match status" value="1"/>
</dbReference>
<evidence type="ECO:0000256" key="2">
    <source>
        <dbReference type="ARBA" id="ARBA00004249"/>
    </source>
</evidence>
<keyword evidence="8" id="KW-0460">Magnesium</keyword>
<feature type="transmembrane region" description="Helical" evidence="14">
    <location>
        <begin position="12"/>
        <end position="32"/>
    </location>
</feature>
<dbReference type="InterPro" id="IPR002361">
    <property type="entry name" value="Antenna_alpha_CS"/>
</dbReference>
<dbReference type="EMBL" id="JMIX01000008">
    <property type="protein sequence ID" value="KEO92843.1"/>
    <property type="molecule type" value="Genomic_DNA"/>
</dbReference>
<dbReference type="PRINTS" id="PR00673">
    <property type="entry name" value="LIGHTHARVSTA"/>
</dbReference>
<keyword evidence="17" id="KW-1185">Reference proteome</keyword>